<name>A0A0E9Y1R1_ANGAN</name>
<protein>
    <submittedName>
        <fullName evidence="1">Uncharacterized protein</fullName>
    </submittedName>
</protein>
<dbReference type="EMBL" id="GBXM01000502">
    <property type="protein sequence ID" value="JAI08076.1"/>
    <property type="molecule type" value="Transcribed_RNA"/>
</dbReference>
<sequence>MLSLSKNKEFTYFLTIVEVIHKPCLNPVNF</sequence>
<reference evidence="1" key="1">
    <citation type="submission" date="2014-11" db="EMBL/GenBank/DDBJ databases">
        <authorList>
            <person name="Amaro Gonzalez C."/>
        </authorList>
    </citation>
    <scope>NUCLEOTIDE SEQUENCE</scope>
</reference>
<evidence type="ECO:0000313" key="1">
    <source>
        <dbReference type="EMBL" id="JAI08076.1"/>
    </source>
</evidence>
<accession>A0A0E9Y1R1</accession>
<organism evidence="1">
    <name type="scientific">Anguilla anguilla</name>
    <name type="common">European freshwater eel</name>
    <name type="synonym">Muraena anguilla</name>
    <dbReference type="NCBI Taxonomy" id="7936"/>
    <lineage>
        <taxon>Eukaryota</taxon>
        <taxon>Metazoa</taxon>
        <taxon>Chordata</taxon>
        <taxon>Craniata</taxon>
        <taxon>Vertebrata</taxon>
        <taxon>Euteleostomi</taxon>
        <taxon>Actinopterygii</taxon>
        <taxon>Neopterygii</taxon>
        <taxon>Teleostei</taxon>
        <taxon>Anguilliformes</taxon>
        <taxon>Anguillidae</taxon>
        <taxon>Anguilla</taxon>
    </lineage>
</organism>
<dbReference type="AlphaFoldDB" id="A0A0E9Y1R1"/>
<reference evidence="1" key="2">
    <citation type="journal article" date="2015" name="Fish Shellfish Immunol.">
        <title>Early steps in the European eel (Anguilla anguilla)-Vibrio vulnificus interaction in the gills: Role of the RtxA13 toxin.</title>
        <authorList>
            <person name="Callol A."/>
            <person name="Pajuelo D."/>
            <person name="Ebbesson L."/>
            <person name="Teles M."/>
            <person name="MacKenzie S."/>
            <person name="Amaro C."/>
        </authorList>
    </citation>
    <scope>NUCLEOTIDE SEQUENCE</scope>
</reference>
<proteinExistence type="predicted"/>